<dbReference type="SMART" id="SM00546">
    <property type="entry name" value="CUE"/>
    <property type="match status" value="1"/>
</dbReference>
<comment type="caution">
    <text evidence="3">The sequence shown here is derived from an EMBL/GenBank/DDBJ whole genome shotgun (WGS) entry which is preliminary data.</text>
</comment>
<dbReference type="PANTHER" id="PTHR13467:SF3">
    <property type="entry name" value="CUE DOMAIN-CONTAINING PROTEIN 1"/>
    <property type="match status" value="1"/>
</dbReference>
<organism evidence="3 4">
    <name type="scientific">Paralvinella palmiformis</name>
    <dbReference type="NCBI Taxonomy" id="53620"/>
    <lineage>
        <taxon>Eukaryota</taxon>
        <taxon>Metazoa</taxon>
        <taxon>Spiralia</taxon>
        <taxon>Lophotrochozoa</taxon>
        <taxon>Annelida</taxon>
        <taxon>Polychaeta</taxon>
        <taxon>Sedentaria</taxon>
        <taxon>Canalipalpata</taxon>
        <taxon>Terebellida</taxon>
        <taxon>Terebelliformia</taxon>
        <taxon>Alvinellidae</taxon>
        <taxon>Paralvinella</taxon>
    </lineage>
</organism>
<dbReference type="InterPro" id="IPR003892">
    <property type="entry name" value="CUE"/>
</dbReference>
<sequence length="561" mass="62653">MAMTSDHYNQDYRAPRTMTTQTSGHDGTPKQLDFYQAMADFRYMFPNMEEEVIEAVLRCNNGVVDATIDQLLTMNADSGGVNTEKKSLMSVNGDKSAPQDPPSYSTMMADVPPSYQEYSKSVEQATQTQQSPEKSRPGDKFLLDIPVPAAELAENTQFSAKVEELLGATGGGSDETPQLQLMPGAFSGNKSTTLIEPPSAPVPQIPNRMPLFNHNYTPAHSLTPKRLFRGWIPGIIGQLPDDFLRISISKRSECHHCHHHAQSSPSSISSSSPNTPPIQRSKLRRSKVSSQTACPRPSSVGSRSPRPSHGHGSGTDELSSEMIHQRMMENERKRSLHAETDPTVLQMLEDERLALMLQNEEFLTELMSDEDFLTTLERDRMNATAFEPPTQQDGPDLDPDVPRPDYIEGYGDDRDVTLDAFPFDRSVPGVKERDRKAEFRRQLNNMGGSSKKKLVAAAKKFFSRKKKSSKQLYPFPGYELPIEHKGYQNFENGGQVSDDKLTRQEVFFHNQYAMSVHSLKENAAPSTVNLLEEEEVLEVSPSNVSDSTSVGRASYGDWYTY</sequence>
<feature type="region of interest" description="Disordered" evidence="1">
    <location>
        <begin position="77"/>
        <end position="141"/>
    </location>
</feature>
<keyword evidence="4" id="KW-1185">Reference proteome</keyword>
<accession>A0AAD9KCG2</accession>
<dbReference type="PANTHER" id="PTHR13467">
    <property type="entry name" value="CUE DOMAIN CONTAINING PROTEIN 1"/>
    <property type="match status" value="1"/>
</dbReference>
<dbReference type="Pfam" id="PF02845">
    <property type="entry name" value="CUE"/>
    <property type="match status" value="1"/>
</dbReference>
<dbReference type="PROSITE" id="PS51140">
    <property type="entry name" value="CUE"/>
    <property type="match status" value="1"/>
</dbReference>
<gene>
    <name evidence="3" type="ORF">LSH36_15g05027</name>
</gene>
<dbReference type="Gene3D" id="1.10.8.10">
    <property type="entry name" value="DNA helicase RuvA subunit, C-terminal domain"/>
    <property type="match status" value="1"/>
</dbReference>
<dbReference type="InterPro" id="IPR009060">
    <property type="entry name" value="UBA-like_sf"/>
</dbReference>
<dbReference type="GO" id="GO:0043130">
    <property type="term" value="F:ubiquitin binding"/>
    <property type="evidence" value="ECO:0007669"/>
    <property type="project" value="InterPro"/>
</dbReference>
<dbReference type="EMBL" id="JAODUP010000015">
    <property type="protein sequence ID" value="KAK2168636.1"/>
    <property type="molecule type" value="Genomic_DNA"/>
</dbReference>
<dbReference type="CDD" id="cd14366">
    <property type="entry name" value="CUE_CUED1"/>
    <property type="match status" value="1"/>
</dbReference>
<feature type="region of interest" description="Disordered" evidence="1">
    <location>
        <begin position="1"/>
        <end position="30"/>
    </location>
</feature>
<dbReference type="Proteomes" id="UP001208570">
    <property type="component" value="Unassembled WGS sequence"/>
</dbReference>
<feature type="compositionally biased region" description="Polar residues" evidence="1">
    <location>
        <begin position="116"/>
        <end position="132"/>
    </location>
</feature>
<proteinExistence type="predicted"/>
<evidence type="ECO:0000256" key="1">
    <source>
        <dbReference type="SAM" id="MobiDB-lite"/>
    </source>
</evidence>
<feature type="region of interest" description="Disordered" evidence="1">
    <location>
        <begin position="256"/>
        <end position="318"/>
    </location>
</feature>
<dbReference type="InterPro" id="IPR040192">
    <property type="entry name" value="CUEDC1"/>
</dbReference>
<dbReference type="AlphaFoldDB" id="A0AAD9KCG2"/>
<feature type="domain" description="CUE" evidence="2">
    <location>
        <begin position="33"/>
        <end position="76"/>
    </location>
</feature>
<evidence type="ECO:0000259" key="2">
    <source>
        <dbReference type="PROSITE" id="PS51140"/>
    </source>
</evidence>
<protein>
    <recommendedName>
        <fullName evidence="2">CUE domain-containing protein</fullName>
    </recommendedName>
</protein>
<evidence type="ECO:0000313" key="4">
    <source>
        <dbReference type="Proteomes" id="UP001208570"/>
    </source>
</evidence>
<evidence type="ECO:0000313" key="3">
    <source>
        <dbReference type="EMBL" id="KAK2168636.1"/>
    </source>
</evidence>
<feature type="compositionally biased region" description="Low complexity" evidence="1">
    <location>
        <begin position="295"/>
        <end position="307"/>
    </location>
</feature>
<dbReference type="SUPFAM" id="SSF46934">
    <property type="entry name" value="UBA-like"/>
    <property type="match status" value="1"/>
</dbReference>
<name>A0AAD9KCG2_9ANNE</name>
<dbReference type="InterPro" id="IPR040195">
    <property type="entry name" value="CUE_CUED1"/>
</dbReference>
<feature type="compositionally biased region" description="Low complexity" evidence="1">
    <location>
        <begin position="263"/>
        <end position="273"/>
    </location>
</feature>
<reference evidence="3" key="1">
    <citation type="journal article" date="2023" name="Mol. Biol. Evol.">
        <title>Third-Generation Sequencing Reveals the Adaptive Role of the Epigenome in Three Deep-Sea Polychaetes.</title>
        <authorList>
            <person name="Perez M."/>
            <person name="Aroh O."/>
            <person name="Sun Y."/>
            <person name="Lan Y."/>
            <person name="Juniper S.K."/>
            <person name="Young C.R."/>
            <person name="Angers B."/>
            <person name="Qian P.Y."/>
        </authorList>
    </citation>
    <scope>NUCLEOTIDE SEQUENCE</scope>
    <source>
        <strain evidence="3">P08H-3</strain>
    </source>
</reference>